<feature type="transmembrane region" description="Helical" evidence="8">
    <location>
        <begin position="177"/>
        <end position="196"/>
    </location>
</feature>
<dbReference type="Pfam" id="PF07690">
    <property type="entry name" value="MFS_1"/>
    <property type="match status" value="2"/>
</dbReference>
<evidence type="ECO:0000259" key="9">
    <source>
        <dbReference type="PROSITE" id="PS50850"/>
    </source>
</evidence>
<keyword evidence="4" id="KW-1003">Cell membrane</keyword>
<evidence type="ECO:0000256" key="3">
    <source>
        <dbReference type="ARBA" id="ARBA00022448"/>
    </source>
</evidence>
<feature type="transmembrane region" description="Helical" evidence="8">
    <location>
        <begin position="233"/>
        <end position="254"/>
    </location>
</feature>
<dbReference type="AlphaFoldDB" id="A0A239HEA3"/>
<evidence type="ECO:0000256" key="1">
    <source>
        <dbReference type="ARBA" id="ARBA00004651"/>
    </source>
</evidence>
<keyword evidence="11" id="KW-1185">Reference proteome</keyword>
<organism evidence="10 11">
    <name type="scientific">Noviherbaspirillum humi</name>
    <dbReference type="NCBI Taxonomy" id="1688639"/>
    <lineage>
        <taxon>Bacteria</taxon>
        <taxon>Pseudomonadati</taxon>
        <taxon>Pseudomonadota</taxon>
        <taxon>Betaproteobacteria</taxon>
        <taxon>Burkholderiales</taxon>
        <taxon>Oxalobacteraceae</taxon>
        <taxon>Noviherbaspirillum</taxon>
    </lineage>
</organism>
<feature type="transmembrane region" description="Helical" evidence="8">
    <location>
        <begin position="65"/>
        <end position="86"/>
    </location>
</feature>
<evidence type="ECO:0000256" key="6">
    <source>
        <dbReference type="ARBA" id="ARBA00022989"/>
    </source>
</evidence>
<reference evidence="10 11" key="1">
    <citation type="submission" date="2017-06" db="EMBL/GenBank/DDBJ databases">
        <authorList>
            <person name="Kim H.J."/>
            <person name="Triplett B.A."/>
        </authorList>
    </citation>
    <scope>NUCLEOTIDE SEQUENCE [LARGE SCALE GENOMIC DNA]</scope>
    <source>
        <strain evidence="10 11">U15</strain>
    </source>
</reference>
<feature type="transmembrane region" description="Helical" evidence="8">
    <location>
        <begin position="153"/>
        <end position="171"/>
    </location>
</feature>
<feature type="transmembrane region" description="Helical" evidence="8">
    <location>
        <begin position="297"/>
        <end position="318"/>
    </location>
</feature>
<evidence type="ECO:0000256" key="2">
    <source>
        <dbReference type="ARBA" id="ARBA00008335"/>
    </source>
</evidence>
<name>A0A239HEA3_9BURK</name>
<accession>A0A239HEA3</accession>
<protein>
    <submittedName>
        <fullName evidence="10">MFS transporter, YNFM family, putative membrane transport protein</fullName>
    </submittedName>
</protein>
<evidence type="ECO:0000256" key="5">
    <source>
        <dbReference type="ARBA" id="ARBA00022692"/>
    </source>
</evidence>
<keyword evidence="5 8" id="KW-0812">Transmembrane</keyword>
<comment type="subcellular location">
    <subcellularLocation>
        <location evidence="1">Cell membrane</location>
        <topology evidence="1">Multi-pass membrane protein</topology>
    </subcellularLocation>
</comment>
<dbReference type="PROSITE" id="PS50850">
    <property type="entry name" value="MFS"/>
    <property type="match status" value="1"/>
</dbReference>
<feature type="transmembrane region" description="Helical" evidence="8">
    <location>
        <begin position="324"/>
        <end position="343"/>
    </location>
</feature>
<feature type="transmembrane region" description="Helical" evidence="8">
    <location>
        <begin position="31"/>
        <end position="53"/>
    </location>
</feature>
<comment type="similarity">
    <text evidence="2">Belongs to the major facilitator superfamily.</text>
</comment>
<feature type="transmembrane region" description="Helical" evidence="8">
    <location>
        <begin position="266"/>
        <end position="285"/>
    </location>
</feature>
<feature type="transmembrane region" description="Helical" evidence="8">
    <location>
        <begin position="93"/>
        <end position="113"/>
    </location>
</feature>
<gene>
    <name evidence="10" type="ORF">SAMN06265795_106217</name>
</gene>
<evidence type="ECO:0000256" key="7">
    <source>
        <dbReference type="ARBA" id="ARBA00023136"/>
    </source>
</evidence>
<dbReference type="InterPro" id="IPR036259">
    <property type="entry name" value="MFS_trans_sf"/>
</dbReference>
<feature type="transmembrane region" description="Helical" evidence="8">
    <location>
        <begin position="119"/>
        <end position="141"/>
    </location>
</feature>
<dbReference type="PANTHER" id="PTHR43271:SF1">
    <property type="entry name" value="INNER MEMBRANE TRANSPORT PROTEIN YNFM"/>
    <property type="match status" value="1"/>
</dbReference>
<keyword evidence="3" id="KW-0813">Transport</keyword>
<dbReference type="InterPro" id="IPR005829">
    <property type="entry name" value="Sugar_transporter_CS"/>
</dbReference>
<evidence type="ECO:0000256" key="8">
    <source>
        <dbReference type="SAM" id="Phobius"/>
    </source>
</evidence>
<evidence type="ECO:0000256" key="4">
    <source>
        <dbReference type="ARBA" id="ARBA00022475"/>
    </source>
</evidence>
<evidence type="ECO:0000313" key="11">
    <source>
        <dbReference type="Proteomes" id="UP000198284"/>
    </source>
</evidence>
<dbReference type="OrthoDB" id="63984at2"/>
<dbReference type="Gene3D" id="1.20.1250.20">
    <property type="entry name" value="MFS general substrate transporter like domains"/>
    <property type="match status" value="1"/>
</dbReference>
<dbReference type="PANTHER" id="PTHR43271">
    <property type="entry name" value="BLL2771 PROTEIN"/>
    <property type="match status" value="1"/>
</dbReference>
<sequence length="409" mass="43230">MNATPNVAPAGASAAGHIQVDTPEFRRTNRALFFAGFSTFALLYTAQPLMPLLSAEFGLSPTESSWSLSASTGTLAVLLLLASALSDVIGRKLLMGAALLASAVLTVLCALAQTYPQLLVLRALLGMALAGVPAVAMAYLSEEIDPLALGRSMGLYIGGTAFGGMLGRILSSLLADFISWRIAFAVIGIAGLLSALEFCRSLPPSRHFQPRRFHAAGMLGDIRRHLSDAGLPWIFLIAFLLMGCFVSVYNYLGYRLAQPPFSLRHSASGAVFSLYLIGIFASVWSGRLADRLGRRKVLWIMVLAMGLGLLLTLASLLIAVIAGLALFTFGFFGAHSIASSWVGRRATTARALASALYLSFYYLGSSLLGSASGLAWTHGGWGGVTLLLGLCLAACLLIAVRLRKLPALS</sequence>
<dbReference type="RefSeq" id="WP_089399577.1">
    <property type="nucleotide sequence ID" value="NZ_FZOT01000006.1"/>
</dbReference>
<feature type="transmembrane region" description="Helical" evidence="8">
    <location>
        <begin position="381"/>
        <end position="400"/>
    </location>
</feature>
<dbReference type="PROSITE" id="PS00216">
    <property type="entry name" value="SUGAR_TRANSPORT_1"/>
    <property type="match status" value="1"/>
</dbReference>
<dbReference type="GO" id="GO:0022857">
    <property type="term" value="F:transmembrane transporter activity"/>
    <property type="evidence" value="ECO:0007669"/>
    <property type="project" value="InterPro"/>
</dbReference>
<dbReference type="Proteomes" id="UP000198284">
    <property type="component" value="Unassembled WGS sequence"/>
</dbReference>
<dbReference type="EMBL" id="FZOT01000006">
    <property type="protein sequence ID" value="SNS79680.1"/>
    <property type="molecule type" value="Genomic_DNA"/>
</dbReference>
<dbReference type="GO" id="GO:0005886">
    <property type="term" value="C:plasma membrane"/>
    <property type="evidence" value="ECO:0007669"/>
    <property type="project" value="UniProtKB-SubCell"/>
</dbReference>
<dbReference type="InterPro" id="IPR020846">
    <property type="entry name" value="MFS_dom"/>
</dbReference>
<keyword evidence="7 8" id="KW-0472">Membrane</keyword>
<keyword evidence="6 8" id="KW-1133">Transmembrane helix</keyword>
<dbReference type="CDD" id="cd17324">
    <property type="entry name" value="MFS_NepI_like"/>
    <property type="match status" value="1"/>
</dbReference>
<feature type="transmembrane region" description="Helical" evidence="8">
    <location>
        <begin position="355"/>
        <end position="375"/>
    </location>
</feature>
<dbReference type="InterPro" id="IPR011701">
    <property type="entry name" value="MFS"/>
</dbReference>
<feature type="domain" description="Major facilitator superfamily (MFS) profile" evidence="9">
    <location>
        <begin position="24"/>
        <end position="407"/>
    </location>
</feature>
<proteinExistence type="inferred from homology"/>
<evidence type="ECO:0000313" key="10">
    <source>
        <dbReference type="EMBL" id="SNS79680.1"/>
    </source>
</evidence>
<dbReference type="SUPFAM" id="SSF103473">
    <property type="entry name" value="MFS general substrate transporter"/>
    <property type="match status" value="1"/>
</dbReference>